<accession>A0A3D9XUT3</accession>
<organism evidence="1 2">
    <name type="scientific">Paracoccus versutus</name>
    <name type="common">Thiobacillus versutus</name>
    <dbReference type="NCBI Taxonomy" id="34007"/>
    <lineage>
        <taxon>Bacteria</taxon>
        <taxon>Pseudomonadati</taxon>
        <taxon>Pseudomonadota</taxon>
        <taxon>Alphaproteobacteria</taxon>
        <taxon>Rhodobacterales</taxon>
        <taxon>Paracoccaceae</taxon>
        <taxon>Paracoccus</taxon>
    </lineage>
</organism>
<name>A0A3D9XUT3_PARVE</name>
<dbReference type="Proteomes" id="UP000256941">
    <property type="component" value="Unassembled WGS sequence"/>
</dbReference>
<dbReference type="RefSeq" id="WP_166435463.1">
    <property type="nucleotide sequence ID" value="NZ_CP038196.1"/>
</dbReference>
<dbReference type="AlphaFoldDB" id="A0A3D9XUT3"/>
<reference evidence="1 2" key="1">
    <citation type="submission" date="2018-08" db="EMBL/GenBank/DDBJ databases">
        <title>Genomic Encyclopedia of Archaeal and Bacterial Type Strains, Phase II (KMG-II): from individual species to whole genera.</title>
        <authorList>
            <person name="Goeker M."/>
        </authorList>
    </citation>
    <scope>NUCLEOTIDE SEQUENCE [LARGE SCALE GENOMIC DNA]</scope>
    <source>
        <strain evidence="1 2">DSM 17099</strain>
    </source>
</reference>
<sequence>MKEALPPLTRTQRLLACGIALGLVAAGLLLWRAYGLPVALLTAFMLC</sequence>
<evidence type="ECO:0000313" key="1">
    <source>
        <dbReference type="EMBL" id="REF73471.1"/>
    </source>
</evidence>
<gene>
    <name evidence="1" type="ORF">BDD41_2031</name>
</gene>
<proteinExistence type="predicted"/>
<evidence type="ECO:0000313" key="2">
    <source>
        <dbReference type="Proteomes" id="UP000256941"/>
    </source>
</evidence>
<dbReference type="EMBL" id="QTUJ01000001">
    <property type="protein sequence ID" value="REF73471.1"/>
    <property type="molecule type" value="Genomic_DNA"/>
</dbReference>
<protein>
    <submittedName>
        <fullName evidence="1">Uncharacterized protein</fullName>
    </submittedName>
</protein>
<comment type="caution">
    <text evidence="1">The sequence shown here is derived from an EMBL/GenBank/DDBJ whole genome shotgun (WGS) entry which is preliminary data.</text>
</comment>